<comment type="cofactor">
    <cofactor evidence="2 8">
        <name>FAD</name>
        <dbReference type="ChEBI" id="CHEBI:57692"/>
    </cofactor>
</comment>
<evidence type="ECO:0000256" key="5">
    <source>
        <dbReference type="ARBA" id="ARBA00022630"/>
    </source>
</evidence>
<evidence type="ECO:0000256" key="7">
    <source>
        <dbReference type="ARBA" id="ARBA00023002"/>
    </source>
</evidence>
<evidence type="ECO:0000256" key="1">
    <source>
        <dbReference type="ARBA" id="ARBA00001139"/>
    </source>
</evidence>
<proteinExistence type="inferred from homology"/>
<keyword evidence="4 8" id="KW-0816">Tricarboxylic acid cycle</keyword>
<dbReference type="InterPro" id="IPR006231">
    <property type="entry name" value="MQO"/>
</dbReference>
<dbReference type="UniPathway" id="UPA00223">
    <property type="reaction ID" value="UER01008"/>
</dbReference>
<dbReference type="InterPro" id="IPR036188">
    <property type="entry name" value="FAD/NAD-bd_sf"/>
</dbReference>
<organism evidence="9 10">
    <name type="scientific">Mycobacterium innocens</name>
    <dbReference type="NCBI Taxonomy" id="2341083"/>
    <lineage>
        <taxon>Bacteria</taxon>
        <taxon>Bacillati</taxon>
        <taxon>Actinomycetota</taxon>
        <taxon>Actinomycetes</taxon>
        <taxon>Mycobacteriales</taxon>
        <taxon>Mycobacteriaceae</taxon>
        <taxon>Mycobacterium</taxon>
    </lineage>
</organism>
<dbReference type="Gene3D" id="3.50.50.60">
    <property type="entry name" value="FAD/NAD(P)-binding domain"/>
    <property type="match status" value="1"/>
</dbReference>
<dbReference type="GO" id="GO:0008924">
    <property type="term" value="F:L-malate dehydrogenase (quinone) activity"/>
    <property type="evidence" value="ECO:0007669"/>
    <property type="project" value="UniProtKB-UniRule"/>
</dbReference>
<comment type="catalytic activity">
    <reaction evidence="1 8">
        <text>(S)-malate + a quinone = a quinol + oxaloacetate</text>
        <dbReference type="Rhea" id="RHEA:46012"/>
        <dbReference type="ChEBI" id="CHEBI:15589"/>
        <dbReference type="ChEBI" id="CHEBI:16452"/>
        <dbReference type="ChEBI" id="CHEBI:24646"/>
        <dbReference type="ChEBI" id="CHEBI:132124"/>
        <dbReference type="EC" id="1.1.5.4"/>
    </reaction>
</comment>
<dbReference type="EC" id="1.1.5.4" evidence="8"/>
<dbReference type="GO" id="GO:0047545">
    <property type="term" value="F:(S)-2-hydroxyglutarate dehydrogenase activity"/>
    <property type="evidence" value="ECO:0007669"/>
    <property type="project" value="TreeGrafter"/>
</dbReference>
<dbReference type="Pfam" id="PF06039">
    <property type="entry name" value="Mqo"/>
    <property type="match status" value="1"/>
</dbReference>
<dbReference type="NCBIfam" id="TIGR01320">
    <property type="entry name" value="mal_quin_oxido"/>
    <property type="match status" value="1"/>
</dbReference>
<evidence type="ECO:0000313" key="9">
    <source>
        <dbReference type="EMBL" id="VBA37664.1"/>
    </source>
</evidence>
<keyword evidence="7 8" id="KW-0560">Oxidoreductase</keyword>
<reference evidence="9 10" key="1">
    <citation type="submission" date="2018-09" db="EMBL/GenBank/DDBJ databases">
        <authorList>
            <person name="Tagini F."/>
        </authorList>
    </citation>
    <scope>NUCLEOTIDE SEQUENCE [LARGE SCALE GENOMIC DNA]</scope>
    <source>
        <strain evidence="9 10">MK13</strain>
    </source>
</reference>
<evidence type="ECO:0000256" key="3">
    <source>
        <dbReference type="ARBA" id="ARBA00005012"/>
    </source>
</evidence>
<protein>
    <recommendedName>
        <fullName evidence="8">Probable malate:quinone oxidoreductase</fullName>
        <ecNumber evidence="8">1.1.5.4</ecNumber>
    </recommendedName>
    <alternativeName>
        <fullName evidence="8">MQO</fullName>
    </alternativeName>
    <alternativeName>
        <fullName evidence="8">Malate dehydrogenase [quinone]</fullName>
    </alternativeName>
</protein>
<evidence type="ECO:0000256" key="6">
    <source>
        <dbReference type="ARBA" id="ARBA00022827"/>
    </source>
</evidence>
<dbReference type="EMBL" id="UPHQ01000070">
    <property type="protein sequence ID" value="VBA37664.1"/>
    <property type="molecule type" value="Genomic_DNA"/>
</dbReference>
<dbReference type="NCBIfam" id="NF003606">
    <property type="entry name" value="PRK05257.2-1"/>
    <property type="match status" value="1"/>
</dbReference>
<accession>A0A498PY70</accession>
<sequence length="514" mass="55779">MSPAVGITLDRHTRERTNNPVAKLARAADVVLVGAGIMSATLGALLKRLESDWSITVVERLDAVGAESSSPWNNAATGHAGLCEMNYTPAGPGGTIDVTKAVVINEQFQVTRQFWAYAAENGMLTDVRGFLNPVPHVSFVHGADRVDYLRRRHDALAGNPLFSGTELIDDPDEFAGRLPFMAAKRDFSEPVALNWAPNGTDVDFGALSRQLIGYCVRNGTTALFGHEVRDLRRQPDGSWTLTVSNRRSGQKHTLKARFVFVGAGGDALLLLQRSGIKEIKGFAGFPIGGRFLRSDNPALTAAHRAKVYGFPSPGAPPLGALHLDLRFVNGKPWLVFGPYPGWSPKFLKHGHFSDLPRSIRRDNLLSLLGVGVTELTLLNYLIGQLLLSAPDRIDALHEFSPSAVDSDWELTVAGQRVQVIRRDKRKGGVLEFNTTLVGAADGSIAGLLGGSPGASTAVPIMLEVLQRCFGHRYQSWLPALKEMVPSLGAKLSQEPALYDEVWSWTTRALQLDPA</sequence>
<name>A0A498PY70_9MYCO</name>
<comment type="similarity">
    <text evidence="8">Belongs to the MQO family.</text>
</comment>
<dbReference type="HAMAP" id="MF_00212">
    <property type="entry name" value="MQO"/>
    <property type="match status" value="1"/>
</dbReference>
<dbReference type="AlphaFoldDB" id="A0A498PY70"/>
<dbReference type="NCBIfam" id="NF003611">
    <property type="entry name" value="PRK05257.3-2"/>
    <property type="match status" value="1"/>
</dbReference>
<keyword evidence="10" id="KW-1185">Reference proteome</keyword>
<evidence type="ECO:0000256" key="4">
    <source>
        <dbReference type="ARBA" id="ARBA00022532"/>
    </source>
</evidence>
<evidence type="ECO:0000256" key="2">
    <source>
        <dbReference type="ARBA" id="ARBA00001974"/>
    </source>
</evidence>
<gene>
    <name evidence="8 9" type="primary">mqo</name>
    <name evidence="9" type="ORF">LAUMK13_01735</name>
</gene>
<keyword evidence="6 8" id="KW-0274">FAD</keyword>
<dbReference type="PANTHER" id="PTHR43104">
    <property type="entry name" value="L-2-HYDROXYGLUTARATE DEHYDROGENASE, MITOCHONDRIAL"/>
    <property type="match status" value="1"/>
</dbReference>
<evidence type="ECO:0000313" key="10">
    <source>
        <dbReference type="Proteomes" id="UP000267289"/>
    </source>
</evidence>
<keyword evidence="5 8" id="KW-0285">Flavoprotein</keyword>
<comment type="pathway">
    <text evidence="3 8">Carbohydrate metabolism; tricarboxylic acid cycle; oxaloacetate from (S)-malate (quinone route): step 1/1.</text>
</comment>
<evidence type="ECO:0000256" key="8">
    <source>
        <dbReference type="HAMAP-Rule" id="MF_00212"/>
    </source>
</evidence>
<dbReference type="Proteomes" id="UP000267289">
    <property type="component" value="Unassembled WGS sequence"/>
</dbReference>
<dbReference type="SUPFAM" id="SSF51905">
    <property type="entry name" value="FAD/NAD(P)-binding domain"/>
    <property type="match status" value="1"/>
</dbReference>
<dbReference type="PANTHER" id="PTHR43104:SF2">
    <property type="entry name" value="L-2-HYDROXYGLUTARATE DEHYDROGENASE, MITOCHONDRIAL"/>
    <property type="match status" value="1"/>
</dbReference>
<dbReference type="GO" id="GO:0006099">
    <property type="term" value="P:tricarboxylic acid cycle"/>
    <property type="evidence" value="ECO:0007669"/>
    <property type="project" value="UniProtKB-UniRule"/>
</dbReference>
<dbReference type="Gene3D" id="3.30.9.10">
    <property type="entry name" value="D-Amino Acid Oxidase, subunit A, domain 2"/>
    <property type="match status" value="1"/>
</dbReference>